<evidence type="ECO:0000313" key="4">
    <source>
        <dbReference type="EMBL" id="NWH06765.1"/>
    </source>
</evidence>
<sequence length="449" mass="50549">MKKAATDDFEQIFQKSYISHKAGRFSEAEKGYRKILDRKPQWGQPMSALGILYLDQNRPEKAKPLFEKAAGLNPPDLSACYQLGRLKQMKNDHQGAIPLYQQMLEQQPEAGLVWNNLGVAYRETGKPDDAMSSFRAAVRFAPEMAEAWNNLGVALDEQGQGAQALNAYQKAIDIQPDYVSPHLNIGIMLQKRERFKEAEIHYRKVLECQPQNEIAQFMLQSINGGETPPDAAPVAHVRSIFNQCAQNFEAILVEELAYKTPERLFHIVRPYLSENMEILDIGCGTGLGAELYQPFAKSLTGVDVSEKMLEKAAEKKIYSSLAVFDILQPWAFPVKFDLIYSADVFVYFGDLDHIIKSAATSLAPGGKIAFSVERLKDNLKNYQLYPSGRYAHSRQYIQTCLNRHGLKPLELNSTDIRKQSGNPVKGFLVVAERMIKAKNFLPEANSHES</sequence>
<dbReference type="Pfam" id="PF13181">
    <property type="entry name" value="TPR_8"/>
    <property type="match status" value="1"/>
</dbReference>
<dbReference type="InterPro" id="IPR011990">
    <property type="entry name" value="TPR-like_helical_dom_sf"/>
</dbReference>
<keyword evidence="2 3" id="KW-0802">TPR repeat</keyword>
<dbReference type="AlphaFoldDB" id="A0A850TBF5"/>
<protein>
    <submittedName>
        <fullName evidence="4">Tetratricopeptide repeat protein</fullName>
    </submittedName>
</protein>
<dbReference type="SUPFAM" id="SSF53335">
    <property type="entry name" value="S-adenosyl-L-methionine-dependent methyltransferases"/>
    <property type="match status" value="1"/>
</dbReference>
<keyword evidence="5" id="KW-1185">Reference proteome</keyword>
<feature type="repeat" description="TPR" evidence="3">
    <location>
        <begin position="145"/>
        <end position="178"/>
    </location>
</feature>
<evidence type="ECO:0000256" key="2">
    <source>
        <dbReference type="ARBA" id="ARBA00022803"/>
    </source>
</evidence>
<comment type="caution">
    <text evidence="4">The sequence shown here is derived from an EMBL/GenBank/DDBJ whole genome shotgun (WGS) entry which is preliminary data.</text>
</comment>
<dbReference type="Pfam" id="PF00515">
    <property type="entry name" value="TPR_1"/>
    <property type="match status" value="1"/>
</dbReference>
<dbReference type="Gene3D" id="3.40.50.150">
    <property type="entry name" value="Vaccinia Virus protein VP39"/>
    <property type="match status" value="1"/>
</dbReference>
<proteinExistence type="predicted"/>
<dbReference type="Gene3D" id="1.25.40.10">
    <property type="entry name" value="Tetratricopeptide repeat domain"/>
    <property type="match status" value="2"/>
</dbReference>
<dbReference type="Pfam" id="PF13489">
    <property type="entry name" value="Methyltransf_23"/>
    <property type="match status" value="1"/>
</dbReference>
<dbReference type="SUPFAM" id="SSF48452">
    <property type="entry name" value="TPR-like"/>
    <property type="match status" value="1"/>
</dbReference>
<keyword evidence="1" id="KW-0677">Repeat</keyword>
<dbReference type="InterPro" id="IPR029063">
    <property type="entry name" value="SAM-dependent_MTases_sf"/>
</dbReference>
<evidence type="ECO:0000256" key="3">
    <source>
        <dbReference type="PROSITE-ProRule" id="PRU00339"/>
    </source>
</evidence>
<name>A0A850TBF5_9BACT</name>
<feature type="repeat" description="TPR" evidence="3">
    <location>
        <begin position="77"/>
        <end position="110"/>
    </location>
</feature>
<feature type="repeat" description="TPR" evidence="3">
    <location>
        <begin position="179"/>
        <end position="212"/>
    </location>
</feature>
<feature type="repeat" description="TPR" evidence="3">
    <location>
        <begin position="111"/>
        <end position="144"/>
    </location>
</feature>
<organism evidence="4 5">
    <name type="scientific">Desulfobacter latus</name>
    <dbReference type="NCBI Taxonomy" id="2292"/>
    <lineage>
        <taxon>Bacteria</taxon>
        <taxon>Pseudomonadati</taxon>
        <taxon>Thermodesulfobacteriota</taxon>
        <taxon>Desulfobacteria</taxon>
        <taxon>Desulfobacterales</taxon>
        <taxon>Desulfobacteraceae</taxon>
        <taxon>Desulfobacter</taxon>
    </lineage>
</organism>
<dbReference type="PROSITE" id="PS50293">
    <property type="entry name" value="TPR_REGION"/>
    <property type="match status" value="1"/>
</dbReference>
<evidence type="ECO:0000313" key="5">
    <source>
        <dbReference type="Proteomes" id="UP000553343"/>
    </source>
</evidence>
<dbReference type="CDD" id="cd02440">
    <property type="entry name" value="AdoMet_MTases"/>
    <property type="match status" value="1"/>
</dbReference>
<dbReference type="Proteomes" id="UP000553343">
    <property type="component" value="Unassembled WGS sequence"/>
</dbReference>
<dbReference type="InterPro" id="IPR051685">
    <property type="entry name" value="Ycf3/AcsC/BcsC/TPR_MFPF"/>
</dbReference>
<dbReference type="Pfam" id="PF13432">
    <property type="entry name" value="TPR_16"/>
    <property type="match status" value="1"/>
</dbReference>
<gene>
    <name evidence="4" type="ORF">HXW94_17565</name>
</gene>
<dbReference type="RefSeq" id="WP_178368216.1">
    <property type="nucleotide sequence ID" value="NZ_JACADJ010000109.1"/>
</dbReference>
<dbReference type="PANTHER" id="PTHR44943:SF8">
    <property type="entry name" value="TPR REPEAT-CONTAINING PROTEIN MJ0263"/>
    <property type="match status" value="1"/>
</dbReference>
<dbReference type="InterPro" id="IPR019734">
    <property type="entry name" value="TPR_rpt"/>
</dbReference>
<dbReference type="PANTHER" id="PTHR44943">
    <property type="entry name" value="CELLULOSE SYNTHASE OPERON PROTEIN C"/>
    <property type="match status" value="1"/>
</dbReference>
<dbReference type="EMBL" id="JACADJ010000109">
    <property type="protein sequence ID" value="NWH06765.1"/>
    <property type="molecule type" value="Genomic_DNA"/>
</dbReference>
<dbReference type="Pfam" id="PF13374">
    <property type="entry name" value="TPR_10"/>
    <property type="match status" value="1"/>
</dbReference>
<accession>A0A850TBF5</accession>
<reference evidence="4 5" key="1">
    <citation type="submission" date="2020-06" db="EMBL/GenBank/DDBJ databases">
        <title>High-quality draft genome of sulfate reducer Desulfobacter latus type strain AcrS2 isolated from marine sediment.</title>
        <authorList>
            <person name="Hoppe M."/>
            <person name="Larsen C.K."/>
            <person name="Marshall I.P.G."/>
            <person name="Schramm A."/>
            <person name="Marietou A.G."/>
        </authorList>
    </citation>
    <scope>NUCLEOTIDE SEQUENCE [LARGE SCALE GENOMIC DNA]</scope>
    <source>
        <strain evidence="4 5">AcRS2</strain>
    </source>
</reference>
<feature type="repeat" description="TPR" evidence="3">
    <location>
        <begin position="43"/>
        <end position="76"/>
    </location>
</feature>
<evidence type="ECO:0000256" key="1">
    <source>
        <dbReference type="ARBA" id="ARBA00022737"/>
    </source>
</evidence>
<dbReference type="PROSITE" id="PS50005">
    <property type="entry name" value="TPR"/>
    <property type="match status" value="5"/>
</dbReference>
<dbReference type="SMART" id="SM00028">
    <property type="entry name" value="TPR"/>
    <property type="match status" value="6"/>
</dbReference>